<dbReference type="AlphaFoldDB" id="A0AAF0YBZ8"/>
<keyword evidence="2" id="KW-0479">Metal-binding</keyword>
<protein>
    <submittedName>
        <fullName evidence="4">Glyoxalase domain-containing protein RDO1</fullName>
    </submittedName>
</protein>
<dbReference type="SUPFAM" id="SSF54593">
    <property type="entry name" value="Glyoxalase/Bleomycin resistance protein/Dihydroxybiphenyl dioxygenase"/>
    <property type="match status" value="1"/>
</dbReference>
<dbReference type="InterPro" id="IPR004360">
    <property type="entry name" value="Glyas_Fos-R_dOase_dom"/>
</dbReference>
<dbReference type="InterPro" id="IPR050383">
    <property type="entry name" value="GlyoxalaseI/FosfomycinResist"/>
</dbReference>
<gene>
    <name evidence="4" type="primary">RDO1_0</name>
    <name evidence="4" type="ORF">LOC62_05G007424</name>
</gene>
<dbReference type="PANTHER" id="PTHR21366:SF14">
    <property type="entry name" value="GLYOXALASE DOMAIN-CONTAINING PROTEIN 5"/>
    <property type="match status" value="1"/>
</dbReference>
<dbReference type="GO" id="GO:0046872">
    <property type="term" value="F:metal ion binding"/>
    <property type="evidence" value="ECO:0007669"/>
    <property type="project" value="UniProtKB-KW"/>
</dbReference>
<name>A0AAF0YBZ8_9TREE</name>
<evidence type="ECO:0000256" key="1">
    <source>
        <dbReference type="ARBA" id="ARBA00010363"/>
    </source>
</evidence>
<proteinExistence type="inferred from homology"/>
<dbReference type="GO" id="GO:0004462">
    <property type="term" value="F:lactoylglutathione lyase activity"/>
    <property type="evidence" value="ECO:0007669"/>
    <property type="project" value="InterPro"/>
</dbReference>
<dbReference type="RefSeq" id="XP_062629931.1">
    <property type="nucleotide sequence ID" value="XM_062773947.1"/>
</dbReference>
<organism evidence="4 5">
    <name type="scientific">Vanrija pseudolonga</name>
    <dbReference type="NCBI Taxonomy" id="143232"/>
    <lineage>
        <taxon>Eukaryota</taxon>
        <taxon>Fungi</taxon>
        <taxon>Dikarya</taxon>
        <taxon>Basidiomycota</taxon>
        <taxon>Agaricomycotina</taxon>
        <taxon>Tremellomycetes</taxon>
        <taxon>Trichosporonales</taxon>
        <taxon>Trichosporonaceae</taxon>
        <taxon>Vanrija</taxon>
    </lineage>
</organism>
<dbReference type="PANTHER" id="PTHR21366">
    <property type="entry name" value="GLYOXALASE FAMILY PROTEIN"/>
    <property type="match status" value="1"/>
</dbReference>
<evidence type="ECO:0000256" key="2">
    <source>
        <dbReference type="ARBA" id="ARBA00022723"/>
    </source>
</evidence>
<dbReference type="PROSITE" id="PS00934">
    <property type="entry name" value="GLYOXALASE_I_1"/>
    <property type="match status" value="1"/>
</dbReference>
<evidence type="ECO:0000259" key="3">
    <source>
        <dbReference type="Pfam" id="PF00903"/>
    </source>
</evidence>
<dbReference type="GeneID" id="87810597"/>
<evidence type="ECO:0000313" key="4">
    <source>
        <dbReference type="EMBL" id="WOO83905.1"/>
    </source>
</evidence>
<evidence type="ECO:0000313" key="5">
    <source>
        <dbReference type="Proteomes" id="UP000827549"/>
    </source>
</evidence>
<accession>A0AAF0YBZ8</accession>
<dbReference type="Proteomes" id="UP000827549">
    <property type="component" value="Chromosome 5"/>
</dbReference>
<sequence length="156" mass="16628">MILTPFQYALTASNICTAQALDHTVLVVNSLPRTIAFYARLGMRYVAASTPAATHALEFGASRIELREYDPLSPLGPRNGAAEPPDIELEPPSAVFARPGAAAVCVVVAEPVAEVKARLERTGIRVLCDGRVVRRVGAAGELCSIYVRDPDGNVVE</sequence>
<feature type="domain" description="Glyoxalase/fosfomycin resistance/dioxygenase" evidence="3">
    <location>
        <begin position="21"/>
        <end position="156"/>
    </location>
</feature>
<reference evidence="4" key="1">
    <citation type="submission" date="2023-10" db="EMBL/GenBank/DDBJ databases">
        <authorList>
            <person name="Noh H."/>
        </authorList>
    </citation>
    <scope>NUCLEOTIDE SEQUENCE</scope>
    <source>
        <strain evidence="4">DUCC4014</strain>
    </source>
</reference>
<comment type="similarity">
    <text evidence="1">Belongs to the glyoxalase I family.</text>
</comment>
<dbReference type="Gene3D" id="3.10.180.10">
    <property type="entry name" value="2,3-Dihydroxybiphenyl 1,2-Dioxygenase, domain 1"/>
    <property type="match status" value="1"/>
</dbReference>
<dbReference type="EMBL" id="CP086718">
    <property type="protein sequence ID" value="WOO83905.1"/>
    <property type="molecule type" value="Genomic_DNA"/>
</dbReference>
<keyword evidence="5" id="KW-1185">Reference proteome</keyword>
<dbReference type="InterPro" id="IPR029068">
    <property type="entry name" value="Glyas_Bleomycin-R_OHBP_Dase"/>
</dbReference>
<dbReference type="InterPro" id="IPR018146">
    <property type="entry name" value="Glyoxalase_1_CS"/>
</dbReference>
<dbReference type="Pfam" id="PF00903">
    <property type="entry name" value="Glyoxalase"/>
    <property type="match status" value="1"/>
</dbReference>